<comment type="caution">
    <text evidence="2">The sequence shown here is derived from an EMBL/GenBank/DDBJ whole genome shotgun (WGS) entry which is preliminary data.</text>
</comment>
<evidence type="ECO:0000256" key="1">
    <source>
        <dbReference type="SAM" id="Phobius"/>
    </source>
</evidence>
<dbReference type="EMBL" id="ACYG01000001">
    <property type="protein sequence ID" value="EEV19052.1"/>
    <property type="molecule type" value="Genomic_DNA"/>
</dbReference>
<organism evidence="2 3">
    <name type="scientific">Campylobacter gracilis RM3268</name>
    <dbReference type="NCBI Taxonomy" id="553220"/>
    <lineage>
        <taxon>Bacteria</taxon>
        <taxon>Pseudomonadati</taxon>
        <taxon>Campylobacterota</taxon>
        <taxon>Epsilonproteobacteria</taxon>
        <taxon>Campylobacterales</taxon>
        <taxon>Campylobacteraceae</taxon>
        <taxon>Campylobacter</taxon>
    </lineage>
</organism>
<accession>C8PDQ2</accession>
<protein>
    <submittedName>
        <fullName evidence="2">Uncharacterized protein</fullName>
    </submittedName>
</protein>
<dbReference type="Proteomes" id="UP000005709">
    <property type="component" value="Unassembled WGS sequence"/>
</dbReference>
<reference evidence="2 3" key="1">
    <citation type="submission" date="2009-07" db="EMBL/GenBank/DDBJ databases">
        <authorList>
            <person name="Madupu R."/>
            <person name="Sebastian Y."/>
            <person name="Durkin A.S."/>
            <person name="Torralba M."/>
            <person name="Methe B."/>
            <person name="Sutton G.G."/>
            <person name="Strausberg R.L."/>
            <person name="Nelson K.E."/>
        </authorList>
    </citation>
    <scope>NUCLEOTIDE SEQUENCE [LARGE SCALE GENOMIC DNA]</scope>
    <source>
        <strain evidence="2 3">RM3268</strain>
    </source>
</reference>
<keyword evidence="1" id="KW-0812">Transmembrane</keyword>
<keyword evidence="1" id="KW-0472">Membrane</keyword>
<keyword evidence="3" id="KW-1185">Reference proteome</keyword>
<evidence type="ECO:0000313" key="2">
    <source>
        <dbReference type="EMBL" id="EEV19052.1"/>
    </source>
</evidence>
<evidence type="ECO:0000313" key="3">
    <source>
        <dbReference type="Proteomes" id="UP000005709"/>
    </source>
</evidence>
<dbReference type="STRING" id="824.CGRAC_0201"/>
<name>C8PDQ2_9BACT</name>
<feature type="transmembrane region" description="Helical" evidence="1">
    <location>
        <begin position="20"/>
        <end position="45"/>
    </location>
</feature>
<dbReference type="RefSeq" id="WP_005868939.1">
    <property type="nucleotide sequence ID" value="NZ_ACYG01000001.1"/>
</dbReference>
<keyword evidence="1" id="KW-1133">Transmembrane helix</keyword>
<sequence>MFWILNRLRGQYSYFAKINALVVALLIFAFYGNFFIAIVCGLGYLAGEAKGWGVWVGALTSHGADKGERESRGIEWLAGRFIPRAHWLAFCRVCLFLRGLIWWLPVFAPLVFVGIYGAPLLAVALAAGFPLACELGYRTNFKFRLKKLEIESAWARQEIFYGAMQDIAFLILWMAL</sequence>
<gene>
    <name evidence="2" type="ORF">CAMGR0001_2766</name>
</gene>
<proteinExistence type="predicted"/>
<feature type="transmembrane region" description="Helical" evidence="1">
    <location>
        <begin position="110"/>
        <end position="137"/>
    </location>
</feature>
<dbReference type="AlphaFoldDB" id="C8PDQ2"/>